<keyword evidence="6 7" id="KW-0472">Membrane</keyword>
<reference evidence="8 9" key="1">
    <citation type="submission" date="2016-02" db="EMBL/GenBank/DDBJ databases">
        <title>Complete genome sequence of Geobacillus subterraneus KCTC 3922T.</title>
        <authorList>
            <person name="Lee D.-W."/>
            <person name="Lee Y.-J."/>
            <person name="Lee S.-J."/>
            <person name="Park G.-S."/>
            <person name="Lee S.-J."/>
            <person name="Shin J.-H."/>
        </authorList>
    </citation>
    <scope>NUCLEOTIDE SEQUENCE [LARGE SCALE GENOMIC DNA]</scope>
    <source>
        <strain evidence="8 9">KCTC 3922</strain>
    </source>
</reference>
<dbReference type="Proteomes" id="UP000076226">
    <property type="component" value="Chromosome"/>
</dbReference>
<evidence type="ECO:0000256" key="7">
    <source>
        <dbReference type="SAM" id="Phobius"/>
    </source>
</evidence>
<dbReference type="Pfam" id="PF01554">
    <property type="entry name" value="MatE"/>
    <property type="match status" value="2"/>
</dbReference>
<feature type="transmembrane region" description="Helical" evidence="7">
    <location>
        <begin position="7"/>
        <end position="27"/>
    </location>
</feature>
<dbReference type="EMBL" id="CP014342">
    <property type="protein sequence ID" value="AMX84418.1"/>
    <property type="molecule type" value="Genomic_DNA"/>
</dbReference>
<keyword evidence="3" id="KW-1003">Cell membrane</keyword>
<gene>
    <name evidence="8" type="ORF">GS3922_12510</name>
</gene>
<evidence type="ECO:0000313" key="8">
    <source>
        <dbReference type="EMBL" id="AMX84418.1"/>
    </source>
</evidence>
<feature type="transmembrane region" description="Helical" evidence="7">
    <location>
        <begin position="191"/>
        <end position="212"/>
    </location>
</feature>
<protein>
    <submittedName>
        <fullName evidence="8">MATE family efflux transporter</fullName>
    </submittedName>
</protein>
<dbReference type="NCBIfam" id="TIGR00797">
    <property type="entry name" value="matE"/>
    <property type="match status" value="1"/>
</dbReference>
<dbReference type="RefSeq" id="WP_063166616.1">
    <property type="nucleotide sequence ID" value="NZ_CP014342.1"/>
</dbReference>
<feature type="transmembrane region" description="Helical" evidence="7">
    <location>
        <begin position="354"/>
        <end position="371"/>
    </location>
</feature>
<feature type="transmembrane region" description="Helical" evidence="7">
    <location>
        <begin position="88"/>
        <end position="109"/>
    </location>
</feature>
<keyword evidence="2" id="KW-0813">Transport</keyword>
<name>A0ABM6ADL6_9BACL</name>
<feature type="transmembrane region" description="Helical" evidence="7">
    <location>
        <begin position="162"/>
        <end position="185"/>
    </location>
</feature>
<accession>A0ABM6ADL6</accession>
<comment type="subcellular location">
    <subcellularLocation>
        <location evidence="1">Cell membrane</location>
        <topology evidence="1">Multi-pass membrane protein</topology>
    </subcellularLocation>
</comment>
<organism evidence="8 9">
    <name type="scientific">Geobacillus subterraneus</name>
    <dbReference type="NCBI Taxonomy" id="129338"/>
    <lineage>
        <taxon>Bacteria</taxon>
        <taxon>Bacillati</taxon>
        <taxon>Bacillota</taxon>
        <taxon>Bacilli</taxon>
        <taxon>Bacillales</taxon>
        <taxon>Anoxybacillaceae</taxon>
        <taxon>Geobacillus</taxon>
    </lineage>
</organism>
<keyword evidence="9" id="KW-1185">Reference proteome</keyword>
<evidence type="ECO:0000256" key="2">
    <source>
        <dbReference type="ARBA" id="ARBA00022448"/>
    </source>
</evidence>
<feature type="transmembrane region" description="Helical" evidence="7">
    <location>
        <begin position="277"/>
        <end position="303"/>
    </location>
</feature>
<keyword evidence="5 7" id="KW-1133">Transmembrane helix</keyword>
<dbReference type="PIRSF" id="PIRSF006603">
    <property type="entry name" value="DinF"/>
    <property type="match status" value="1"/>
</dbReference>
<proteinExistence type="predicted"/>
<dbReference type="InterPro" id="IPR047135">
    <property type="entry name" value="YsiQ"/>
</dbReference>
<evidence type="ECO:0000256" key="6">
    <source>
        <dbReference type="ARBA" id="ARBA00023136"/>
    </source>
</evidence>
<keyword evidence="4 7" id="KW-0812">Transmembrane</keyword>
<feature type="transmembrane region" description="Helical" evidence="7">
    <location>
        <begin position="315"/>
        <end position="334"/>
    </location>
</feature>
<dbReference type="PANTHER" id="PTHR42925">
    <property type="entry name" value="MULTIDRUG AND TOXIN EFFLUX PROTEIN MATE FAMILY"/>
    <property type="match status" value="1"/>
</dbReference>
<evidence type="ECO:0000256" key="5">
    <source>
        <dbReference type="ARBA" id="ARBA00022989"/>
    </source>
</evidence>
<evidence type="ECO:0000256" key="1">
    <source>
        <dbReference type="ARBA" id="ARBA00004651"/>
    </source>
</evidence>
<feature type="transmembrane region" description="Helical" evidence="7">
    <location>
        <begin position="129"/>
        <end position="150"/>
    </location>
</feature>
<dbReference type="CDD" id="cd13134">
    <property type="entry name" value="MATE_like_8"/>
    <property type="match status" value="1"/>
</dbReference>
<evidence type="ECO:0000256" key="3">
    <source>
        <dbReference type="ARBA" id="ARBA00022475"/>
    </source>
</evidence>
<sequence length="450" mass="49447">MRREAKTWSLFSLTWPIFIETMLYMVMGNADTLMLSQYSDHAVAAVGVANQIIALTIVLFNFVALATAVLVAQYLGARREQAAIEVSLVSIAANLLFGLLLSASLAAFSRSILRMMDLPAELLDEGNRYLAIVGGFLFIQALMMTVGAVLKSYGFTRDTMYVTIGMNILNIIGNYFLIFGSFGLPPLGAEGAAISTAVSRLIGLAVLVALLYKRTGISLAPRAFRALPFYHLRSLLKIGVPAAGEHLSYNTAQMAITYFITWLGAEALTVRVYTQNIMMFVFLFGIAVSQGTQILVGHFVGAGRYEEAYDRCLKSLYSAIAISVLLAAASYWFAEPLLSLFTDDRSMIDLGRKLLLLTIILEPGRSFNLVIISSLRAAGDVQFPVYMGILSMWGVGVTVAYVFGIAFGFGLVGIWLSFIADEWLRGLLMLWRWRSRTWMKKAVAPEAKMA</sequence>
<feature type="transmembrane region" description="Helical" evidence="7">
    <location>
        <begin position="52"/>
        <end position="76"/>
    </location>
</feature>
<dbReference type="PANTHER" id="PTHR42925:SF1">
    <property type="entry name" value="VIRULENCE FACTOR MVIN"/>
    <property type="match status" value="1"/>
</dbReference>
<evidence type="ECO:0000313" key="9">
    <source>
        <dbReference type="Proteomes" id="UP000076226"/>
    </source>
</evidence>
<evidence type="ECO:0000256" key="4">
    <source>
        <dbReference type="ARBA" id="ARBA00022692"/>
    </source>
</evidence>
<dbReference type="InterPro" id="IPR002528">
    <property type="entry name" value="MATE_fam"/>
</dbReference>
<dbReference type="InterPro" id="IPR048279">
    <property type="entry name" value="MdtK-like"/>
</dbReference>